<dbReference type="InterPro" id="IPR054708">
    <property type="entry name" value="MTPAP-like_central"/>
</dbReference>
<dbReference type="CDD" id="cd05402">
    <property type="entry name" value="NT_PAP_TUTase"/>
    <property type="match status" value="1"/>
</dbReference>
<dbReference type="GO" id="GO:0043634">
    <property type="term" value="P:polyadenylation-dependent ncRNA catabolic process"/>
    <property type="evidence" value="ECO:0007669"/>
    <property type="project" value="TreeGrafter"/>
</dbReference>
<dbReference type="Proteomes" id="UP000015104">
    <property type="component" value="Unassembled WGS sequence"/>
</dbReference>
<dbReference type="GO" id="GO:0031123">
    <property type="term" value="P:RNA 3'-end processing"/>
    <property type="evidence" value="ECO:0007669"/>
    <property type="project" value="TreeGrafter"/>
</dbReference>
<dbReference type="eggNOG" id="KOG1906">
    <property type="taxonomic scope" value="Eukaryota"/>
</dbReference>
<dbReference type="InterPro" id="IPR043519">
    <property type="entry name" value="NT_sf"/>
</dbReference>
<evidence type="ECO:0000313" key="2">
    <source>
        <dbReference type="EnsemblMetazoa" id="tetur04g07250.1"/>
    </source>
</evidence>
<accession>T1K335</accession>
<dbReference type="Gene3D" id="3.30.460.10">
    <property type="entry name" value="Beta Polymerase, domain 2"/>
    <property type="match status" value="1"/>
</dbReference>
<reference evidence="3" key="1">
    <citation type="submission" date="2011-08" db="EMBL/GenBank/DDBJ databases">
        <authorList>
            <person name="Rombauts S."/>
        </authorList>
    </citation>
    <scope>NUCLEOTIDE SEQUENCE</scope>
    <source>
        <strain evidence="3">London</strain>
    </source>
</reference>
<feature type="domain" description="Poly(A) RNA polymerase mitochondrial-like central palm" evidence="1">
    <location>
        <begin position="19"/>
        <end position="78"/>
    </location>
</feature>
<evidence type="ECO:0000313" key="3">
    <source>
        <dbReference type="Proteomes" id="UP000015104"/>
    </source>
</evidence>
<dbReference type="Pfam" id="PF22600">
    <property type="entry name" value="MTPAP-like_central"/>
    <property type="match status" value="1"/>
</dbReference>
<keyword evidence="3" id="KW-1185">Reference proteome</keyword>
<organism evidence="2 3">
    <name type="scientific">Tetranychus urticae</name>
    <name type="common">Two-spotted spider mite</name>
    <dbReference type="NCBI Taxonomy" id="32264"/>
    <lineage>
        <taxon>Eukaryota</taxon>
        <taxon>Metazoa</taxon>
        <taxon>Ecdysozoa</taxon>
        <taxon>Arthropoda</taxon>
        <taxon>Chelicerata</taxon>
        <taxon>Arachnida</taxon>
        <taxon>Acari</taxon>
        <taxon>Acariformes</taxon>
        <taxon>Trombidiformes</taxon>
        <taxon>Prostigmata</taxon>
        <taxon>Eleutherengona</taxon>
        <taxon>Raphignathae</taxon>
        <taxon>Tetranychoidea</taxon>
        <taxon>Tetranychidae</taxon>
        <taxon>Tetranychus</taxon>
    </lineage>
</organism>
<protein>
    <recommendedName>
        <fullName evidence="1">Poly(A) RNA polymerase mitochondrial-like central palm domain-containing protein</fullName>
    </recommendedName>
</protein>
<dbReference type="EnsemblMetazoa" id="tetur04g07250.1">
    <property type="protein sequence ID" value="tetur04g07250.1"/>
    <property type="gene ID" value="tetur04g07250"/>
</dbReference>
<dbReference type="GO" id="GO:0031499">
    <property type="term" value="C:TRAMP complex"/>
    <property type="evidence" value="ECO:0007669"/>
    <property type="project" value="TreeGrafter"/>
</dbReference>
<dbReference type="GO" id="GO:0003729">
    <property type="term" value="F:mRNA binding"/>
    <property type="evidence" value="ECO:0007669"/>
    <property type="project" value="TreeGrafter"/>
</dbReference>
<dbReference type="GO" id="GO:0005730">
    <property type="term" value="C:nucleolus"/>
    <property type="evidence" value="ECO:0007669"/>
    <property type="project" value="TreeGrafter"/>
</dbReference>
<proteinExistence type="predicted"/>
<name>T1K335_TETUR</name>
<dbReference type="PANTHER" id="PTHR23092">
    <property type="entry name" value="POLY(A) RNA POLYMERASE"/>
    <property type="match status" value="1"/>
</dbReference>
<dbReference type="PANTHER" id="PTHR23092:SF15">
    <property type="entry name" value="INACTIVE NON-CANONICAL POLY(A) RNA POLYMERASE PROTEIN TRF4-2-RELATED"/>
    <property type="match status" value="1"/>
</dbReference>
<dbReference type="HOGENOM" id="CLU_2625148_0_0_1"/>
<dbReference type="EMBL" id="CAEY01001374">
    <property type="status" value="NOT_ANNOTATED_CDS"/>
    <property type="molecule type" value="Genomic_DNA"/>
</dbReference>
<reference evidence="2" key="2">
    <citation type="submission" date="2015-06" db="UniProtKB">
        <authorList>
            <consortium name="EnsemblMetazoa"/>
        </authorList>
    </citation>
    <scope>IDENTIFICATION</scope>
</reference>
<evidence type="ECO:0000259" key="1">
    <source>
        <dbReference type="Pfam" id="PF22600"/>
    </source>
</evidence>
<dbReference type="InterPro" id="IPR045862">
    <property type="entry name" value="Trf4-like"/>
</dbReference>
<dbReference type="STRING" id="32264.T1K335"/>
<dbReference type="AlphaFoldDB" id="T1K335"/>
<sequence length="78" mass="8617">MYQLELLAVGTQNLNFDLLNQLVETLLDAGLVESDSIKVLDKASVPIIKLVDKNTQIQVDISFNTLNGIESAKLIKVF</sequence>
<dbReference type="SUPFAM" id="SSF81301">
    <property type="entry name" value="Nucleotidyltransferase"/>
    <property type="match status" value="1"/>
</dbReference>
<dbReference type="GO" id="GO:1990817">
    <property type="term" value="F:poly(A) RNA polymerase activity"/>
    <property type="evidence" value="ECO:0007669"/>
    <property type="project" value="InterPro"/>
</dbReference>